<sequence>MKFGLDPQEDRLKNGERLPQEDWGYDMRDGVVTKVEGETLVEETLLTSPGTTRHIMRPCVMR</sequence>
<dbReference type="EMBL" id="UGJB01000004">
    <property type="protein sequence ID" value="STQ12319.1"/>
    <property type="molecule type" value="Genomic_DNA"/>
</dbReference>
<reference evidence="2 3" key="1">
    <citation type="submission" date="2018-06" db="EMBL/GenBank/DDBJ databases">
        <authorList>
            <consortium name="Pathogen Informatics"/>
            <person name="Doyle S."/>
        </authorList>
    </citation>
    <scope>NUCLEOTIDE SEQUENCE [LARGE SCALE GENOMIC DNA]</scope>
    <source>
        <strain evidence="2 3">NCTC10005</strain>
    </source>
</reference>
<gene>
    <name evidence="2" type="primary">ydgJ_2</name>
    <name evidence="2" type="ORF">NCTC10005_05105</name>
</gene>
<dbReference type="EC" id="1.-.-.-" evidence="2"/>
<dbReference type="AlphaFoldDB" id="A0A377M1P5"/>
<evidence type="ECO:0000313" key="3">
    <source>
        <dbReference type="Proteomes" id="UP000255106"/>
    </source>
</evidence>
<organism evidence="2 3">
    <name type="scientific">Enterobacter cloacae</name>
    <dbReference type="NCBI Taxonomy" id="550"/>
    <lineage>
        <taxon>Bacteria</taxon>
        <taxon>Pseudomonadati</taxon>
        <taxon>Pseudomonadota</taxon>
        <taxon>Gammaproteobacteria</taxon>
        <taxon>Enterobacterales</taxon>
        <taxon>Enterobacteriaceae</taxon>
        <taxon>Enterobacter</taxon>
        <taxon>Enterobacter cloacae complex</taxon>
    </lineage>
</organism>
<feature type="compositionally biased region" description="Basic and acidic residues" evidence="1">
    <location>
        <begin position="8"/>
        <end position="24"/>
    </location>
</feature>
<evidence type="ECO:0000256" key="1">
    <source>
        <dbReference type="SAM" id="MobiDB-lite"/>
    </source>
</evidence>
<dbReference type="GO" id="GO:0016491">
    <property type="term" value="F:oxidoreductase activity"/>
    <property type="evidence" value="ECO:0007669"/>
    <property type="project" value="UniProtKB-KW"/>
</dbReference>
<protein>
    <submittedName>
        <fullName evidence="2">Oxidoreductase</fullName>
        <ecNumber evidence="2">1.-.-.-</ecNumber>
    </submittedName>
</protein>
<keyword evidence="2" id="KW-0560">Oxidoreductase</keyword>
<feature type="region of interest" description="Disordered" evidence="1">
    <location>
        <begin position="1"/>
        <end position="24"/>
    </location>
</feature>
<dbReference type="Proteomes" id="UP000255106">
    <property type="component" value="Unassembled WGS sequence"/>
</dbReference>
<name>A0A377M1P5_ENTCL</name>
<proteinExistence type="predicted"/>
<accession>A0A377M1P5</accession>
<dbReference type="Gene3D" id="3.30.360.10">
    <property type="entry name" value="Dihydrodipicolinate Reductase, domain 2"/>
    <property type="match status" value="1"/>
</dbReference>
<evidence type="ECO:0000313" key="2">
    <source>
        <dbReference type="EMBL" id="STQ12319.1"/>
    </source>
</evidence>